<name>A0A173WBX4_9FIRM</name>
<dbReference type="EMBL" id="QSUG01000001">
    <property type="protein sequence ID" value="RGN26541.1"/>
    <property type="molecule type" value="Genomic_DNA"/>
</dbReference>
<dbReference type="Proteomes" id="UP000286581">
    <property type="component" value="Unassembled WGS sequence"/>
</dbReference>
<evidence type="ECO:0000256" key="4">
    <source>
        <dbReference type="ARBA" id="ARBA00023143"/>
    </source>
</evidence>
<reference evidence="9" key="5">
    <citation type="submission" date="2021-10" db="EMBL/GenBank/DDBJ databases">
        <title>Collection of gut derived symbiotic bacterial strains cultured from healthy donors.</title>
        <authorList>
            <person name="Lin H."/>
            <person name="Littmann E."/>
            <person name="Kohout C."/>
            <person name="Pamer E.G."/>
        </authorList>
    </citation>
    <scope>NUCLEOTIDE SEQUENCE</scope>
    <source>
        <strain evidence="10">DFI.7.28A</strain>
        <strain evidence="9">DFI.9.42</strain>
    </source>
</reference>
<dbReference type="RefSeq" id="WP_012742653.1">
    <property type="nucleotide sequence ID" value="NZ_CP092643.1"/>
</dbReference>
<dbReference type="Proteomes" id="UP000283431">
    <property type="component" value="Unassembled WGS sequence"/>
</dbReference>
<dbReference type="EMBL" id="QSAZ01000002">
    <property type="protein sequence ID" value="RGW88977.1"/>
    <property type="molecule type" value="Genomic_DNA"/>
</dbReference>
<dbReference type="EMBL" id="QRON01000001">
    <property type="protein sequence ID" value="RHL31071.1"/>
    <property type="molecule type" value="Genomic_DNA"/>
</dbReference>
<evidence type="ECO:0000313" key="9">
    <source>
        <dbReference type="EMBL" id="MCB6938113.1"/>
    </source>
</evidence>
<evidence type="ECO:0000256" key="5">
    <source>
        <dbReference type="ARBA" id="ARBA00024934"/>
    </source>
</evidence>
<dbReference type="InterPro" id="IPR001444">
    <property type="entry name" value="Flag_bb_rod_N"/>
</dbReference>
<dbReference type="Proteomes" id="UP000266698">
    <property type="component" value="Unassembled WGS sequence"/>
</dbReference>
<evidence type="ECO:0000313" key="48">
    <source>
        <dbReference type="Proteomes" id="UP000284296"/>
    </source>
</evidence>
<dbReference type="Proteomes" id="UP000286220">
    <property type="component" value="Unassembled WGS sequence"/>
</dbReference>
<evidence type="ECO:0000313" key="30">
    <source>
        <dbReference type="EMBL" id="RHD97540.1"/>
    </source>
</evidence>
<evidence type="ECO:0000313" key="10">
    <source>
        <dbReference type="EMBL" id="MCB6959509.1"/>
    </source>
</evidence>
<evidence type="ECO:0000313" key="25">
    <source>
        <dbReference type="EMBL" id="RGZ76990.1"/>
    </source>
</evidence>
<evidence type="ECO:0000313" key="20">
    <source>
        <dbReference type="EMBL" id="RGT81369.1"/>
    </source>
</evidence>
<dbReference type="GeneID" id="86988609"/>
<reference evidence="11" key="6">
    <citation type="submission" date="2021-10" db="EMBL/GenBank/DDBJ databases">
        <title>Collection of gut derived symbiotic bacterial strains cultured from healthy donors.</title>
        <authorList>
            <person name="Lin H."/>
            <person name="Littmann E."/>
            <person name="Claire K."/>
            <person name="Pamer E."/>
        </authorList>
    </citation>
    <scope>NUCLEOTIDE SEQUENCE</scope>
    <source>
        <strain evidence="11">MSK.22.92</strain>
    </source>
</reference>
<dbReference type="Proteomes" id="UP000286341">
    <property type="component" value="Unassembled WGS sequence"/>
</dbReference>
<evidence type="ECO:0000313" key="13">
    <source>
        <dbReference type="EMBL" id="MSC58859.1"/>
    </source>
</evidence>
<evidence type="ECO:0000313" key="16">
    <source>
        <dbReference type="EMBL" id="RGM52659.1"/>
    </source>
</evidence>
<dbReference type="Proteomes" id="UP000285209">
    <property type="component" value="Unassembled WGS sequence"/>
</dbReference>
<dbReference type="EMBL" id="JAQLYE010000002">
    <property type="protein sequence ID" value="MDB8016718.1"/>
    <property type="molecule type" value="Genomic_DNA"/>
</dbReference>
<reference evidence="13 55" key="4">
    <citation type="journal article" date="2019" name="Nat. Med.">
        <title>A library of human gut bacterial isolates paired with longitudinal multiomics data enables mechanistic microbiome research.</title>
        <authorList>
            <person name="Poyet M."/>
            <person name="Groussin M."/>
            <person name="Gibbons S.M."/>
            <person name="Avila-Pacheco J."/>
            <person name="Jiang X."/>
            <person name="Kearney S.M."/>
            <person name="Perrotta A.R."/>
            <person name="Berdy B."/>
            <person name="Zhao S."/>
            <person name="Lieberman T.D."/>
            <person name="Swanson P.K."/>
            <person name="Smith M."/>
            <person name="Roesemann S."/>
            <person name="Alexander J.E."/>
            <person name="Rich S.A."/>
            <person name="Livny J."/>
            <person name="Vlamakis H."/>
            <person name="Clish C."/>
            <person name="Bullock K."/>
            <person name="Deik A."/>
            <person name="Scott J."/>
            <person name="Pierce K.A."/>
            <person name="Xavier R.J."/>
            <person name="Alm E.J."/>
        </authorList>
    </citation>
    <scope>NUCLEOTIDE SEQUENCE [LARGE SCALE GENOMIC DNA]</scope>
    <source>
        <strain evidence="13 55">BIOML-A11</strain>
    </source>
</reference>
<proteinExistence type="inferred from homology"/>
<dbReference type="Proteomes" id="UP000260717">
    <property type="component" value="Unassembled WGS sequence"/>
</dbReference>
<evidence type="ECO:0000313" key="27">
    <source>
        <dbReference type="EMBL" id="RHA16536.1"/>
    </source>
</evidence>
<evidence type="ECO:0000313" key="40">
    <source>
        <dbReference type="Proteomes" id="UP000266066"/>
    </source>
</evidence>
<dbReference type="PANTHER" id="PTHR30435:SF12">
    <property type="entry name" value="FLAGELLAR BASAL BODY ROD PROTEIN FLGB"/>
    <property type="match status" value="1"/>
</dbReference>
<evidence type="ECO:0000313" key="35">
    <source>
        <dbReference type="Proteomes" id="UP000245905"/>
    </source>
</evidence>
<evidence type="ECO:0000313" key="19">
    <source>
        <dbReference type="EMBL" id="RGR57047.1"/>
    </source>
</evidence>
<evidence type="ECO:0000313" key="29">
    <source>
        <dbReference type="EMBL" id="RHC41380.1"/>
    </source>
</evidence>
<dbReference type="EMBL" id="JAJCJQ010000001">
    <property type="protein sequence ID" value="MCB6959509.1"/>
    <property type="molecule type" value="Genomic_DNA"/>
</dbReference>
<dbReference type="EMBL" id="QSES01000001">
    <property type="protein sequence ID" value="RGZ95715.1"/>
    <property type="molecule type" value="Genomic_DNA"/>
</dbReference>
<dbReference type="Proteomes" id="UP000284835">
    <property type="component" value="Unassembled WGS sequence"/>
</dbReference>
<dbReference type="EMBL" id="QSJS01000002">
    <property type="protein sequence ID" value="RHD97540.1"/>
    <property type="molecule type" value="Genomic_DNA"/>
</dbReference>
<evidence type="ECO:0000313" key="47">
    <source>
        <dbReference type="Proteomes" id="UP000283765"/>
    </source>
</evidence>
<evidence type="ECO:0000313" key="39">
    <source>
        <dbReference type="Proteomes" id="UP000261052"/>
    </source>
</evidence>
<evidence type="ECO:0000313" key="24">
    <source>
        <dbReference type="EMBL" id="RGZ20125.1"/>
    </source>
</evidence>
<evidence type="ECO:0000313" key="50">
    <source>
        <dbReference type="Proteomes" id="UP000285209"/>
    </source>
</evidence>
<dbReference type="InterPro" id="IPR019776">
    <property type="entry name" value="Flagellar_basal_body_rod_CS"/>
</dbReference>
<evidence type="ECO:0000313" key="54">
    <source>
        <dbReference type="Proteomes" id="UP000286581"/>
    </source>
</evidence>
<dbReference type="Proteomes" id="UP000283501">
    <property type="component" value="Unassembled WGS sequence"/>
</dbReference>
<reference evidence="36 37" key="3">
    <citation type="submission" date="2018-08" db="EMBL/GenBank/DDBJ databases">
        <title>A genome reference for cultivated species of the human gut microbiota.</title>
        <authorList>
            <person name="Zou Y."/>
            <person name="Xue W."/>
            <person name="Luo G."/>
        </authorList>
    </citation>
    <scope>NUCLEOTIDE SEQUENCE [LARGE SCALE GENOMIC DNA]</scope>
    <source>
        <strain evidence="23 45">AF06-19</strain>
        <strain evidence="22 54">AF12-8</strain>
        <strain evidence="21 47">AF17-27</strain>
        <strain evidence="20 48">AF18-16LB</strain>
        <strain evidence="19 40">AF25-15</strain>
        <strain evidence="33 41">AF36-2BH</strain>
        <strain evidence="32 42">AF38-24</strain>
        <strain evidence="31 44">AM26-2LB</strain>
        <strain evidence="30 49">AM30-13AC</strain>
        <strain evidence="29 51">AM36-3AA</strain>
        <strain evidence="28 52">AM42-17AT</strain>
        <strain evidence="27 53">AM44-1AT</strain>
        <strain evidence="26 46">AM47-6BH</strain>
        <strain evidence="25 43">AM48-7</strain>
        <strain evidence="24 50">AM54-25XD</strain>
        <strain evidence="18 38">OM05-6AA</strain>
        <strain evidence="17 37">OM07-13</strain>
        <strain evidence="16 36">OM08-12AT</strain>
        <strain evidence="15 39">TF11-15AC</strain>
    </source>
</reference>
<protein>
    <recommendedName>
        <fullName evidence="3 6">Flagellar basal body rod protein FlgB</fullName>
    </recommendedName>
</protein>
<reference evidence="12" key="7">
    <citation type="submission" date="2023-01" db="EMBL/GenBank/DDBJ databases">
        <title>Human gut microbiome strain richness.</title>
        <authorList>
            <person name="Chen-Liaw A."/>
        </authorList>
    </citation>
    <scope>NUCLEOTIDE SEQUENCE</scope>
    <source>
        <strain evidence="12">1001283st1_D2_1001283B150209_150212</strain>
    </source>
</reference>
<evidence type="ECO:0000313" key="41">
    <source>
        <dbReference type="Proteomes" id="UP000266698"/>
    </source>
</evidence>
<dbReference type="OMA" id="QAHHFKS"/>
<evidence type="ECO:0000313" key="44">
    <source>
        <dbReference type="Proteomes" id="UP000283501"/>
    </source>
</evidence>
<keyword evidence="4 6" id="KW-0975">Bacterial flagellum</keyword>
<dbReference type="Proteomes" id="UP001197847">
    <property type="component" value="Unassembled WGS sequence"/>
</dbReference>
<gene>
    <name evidence="8" type="primary">flgB</name>
    <name evidence="33" type="ORF">DW001_00130</name>
    <name evidence="32" type="ORF">DW028_01245</name>
    <name evidence="31" type="ORF">DW703_00190</name>
    <name evidence="30" type="ORF">DW775_02705</name>
    <name evidence="29" type="ORF">DW848_02735</name>
    <name evidence="28" type="ORF">DW912_04210</name>
    <name evidence="27" type="ORF">DW948_01035</name>
    <name evidence="26" type="ORF">DW967_00590</name>
    <name evidence="25" type="ORF">DW975_01205</name>
    <name evidence="23" type="ORF">DWV45_02215</name>
    <name evidence="22" type="ORF">DWV78_00380</name>
    <name evidence="21" type="ORF">DWW89_01035</name>
    <name evidence="20" type="ORF">DWX06_08165</name>
    <name evidence="19" type="ORF">DWY38_01435</name>
    <name evidence="24" type="ORF">DXA03_01065</name>
    <name evidence="18" type="ORF">DXB72_01005</name>
    <name evidence="17" type="ORF">DXB99_01380</name>
    <name evidence="16" type="ORF">DXC13_00200</name>
    <name evidence="15" type="ORF">DXD13_03670</name>
    <name evidence="8" type="ORF">ERS852417_00087</name>
    <name evidence="13" type="ORF">GKE07_01225</name>
    <name evidence="14" type="ORF">LD38_01565</name>
    <name evidence="9" type="ORF">LIZ56_06755</name>
    <name evidence="10" type="ORF">LIZ82_01170</name>
    <name evidence="11" type="ORF">LK487_01240</name>
    <name evidence="12" type="ORF">PNE45_01535</name>
</gene>
<evidence type="ECO:0000313" key="42">
    <source>
        <dbReference type="Proteomes" id="UP000283297"/>
    </source>
</evidence>
<dbReference type="Proteomes" id="UP000260758">
    <property type="component" value="Unassembled WGS sequence"/>
</dbReference>
<evidence type="ECO:0000313" key="26">
    <source>
        <dbReference type="EMBL" id="RGZ95715.1"/>
    </source>
</evidence>
<evidence type="ECO:0000313" key="55">
    <source>
        <dbReference type="Proteomes" id="UP000479563"/>
    </source>
</evidence>
<accession>A0A173WBX4</accession>
<evidence type="ECO:0000313" key="21">
    <source>
        <dbReference type="EMBL" id="RGU29362.1"/>
    </source>
</evidence>
<evidence type="ECO:0000313" key="45">
    <source>
        <dbReference type="Proteomes" id="UP000283683"/>
    </source>
</evidence>
<dbReference type="Proteomes" id="UP000266066">
    <property type="component" value="Unassembled WGS sequence"/>
</dbReference>
<dbReference type="Proteomes" id="UP000286104">
    <property type="component" value="Unassembled WGS sequence"/>
</dbReference>
<evidence type="ECO:0000313" key="11">
    <source>
        <dbReference type="EMBL" id="MCC2745670.1"/>
    </source>
</evidence>
<evidence type="ECO:0000313" key="18">
    <source>
        <dbReference type="EMBL" id="RGN26541.1"/>
    </source>
</evidence>
<dbReference type="Proteomes" id="UP000284296">
    <property type="component" value="Unassembled WGS sequence"/>
</dbReference>
<evidence type="ECO:0000313" key="15">
    <source>
        <dbReference type="EMBL" id="RGK44690.1"/>
    </source>
</evidence>
<dbReference type="EMBL" id="JAJFBX010000001">
    <property type="protein sequence ID" value="MCC2745670.1"/>
    <property type="molecule type" value="Genomic_DNA"/>
</dbReference>
<evidence type="ECO:0000256" key="3">
    <source>
        <dbReference type="ARBA" id="ARBA00014376"/>
    </source>
</evidence>
<evidence type="ECO:0000313" key="31">
    <source>
        <dbReference type="EMBL" id="RHF08382.1"/>
    </source>
</evidence>
<dbReference type="InterPro" id="IPR006300">
    <property type="entry name" value="FlgB"/>
</dbReference>
<evidence type="ECO:0000313" key="51">
    <source>
        <dbReference type="Proteomes" id="UP000286104"/>
    </source>
</evidence>
<dbReference type="EMBL" id="QRXG01000011">
    <property type="protein sequence ID" value="RGT81369.1"/>
    <property type="molecule type" value="Genomic_DNA"/>
</dbReference>
<dbReference type="EMBL" id="QSQP01000003">
    <property type="protein sequence ID" value="RGK44690.1"/>
    <property type="molecule type" value="Genomic_DNA"/>
</dbReference>
<dbReference type="EMBL" id="CYYW01000001">
    <property type="protein sequence ID" value="CUN35977.1"/>
    <property type="molecule type" value="Genomic_DNA"/>
</dbReference>
<evidence type="ECO:0000259" key="7">
    <source>
        <dbReference type="Pfam" id="PF00460"/>
    </source>
</evidence>
<dbReference type="Proteomes" id="UP000283683">
    <property type="component" value="Unassembled WGS sequence"/>
</dbReference>
<sequence length="128" mass="14384">MINSTAFDYVNVLTKAADASYQREAILANNISNVDTPGYKRKDLNFEGVLSQELGRCKHQSLDKKISELDTSKLTANVYTDHSNYSYRMDGNNVDIDTENVELASEQIKYEALTSSISSQFSRMKSVL</sequence>
<evidence type="ECO:0000313" key="37">
    <source>
        <dbReference type="Proteomes" id="UP000260758"/>
    </source>
</evidence>
<evidence type="ECO:0000313" key="23">
    <source>
        <dbReference type="EMBL" id="RGW88977.1"/>
    </source>
</evidence>
<evidence type="ECO:0000313" key="46">
    <source>
        <dbReference type="Proteomes" id="UP000283721"/>
    </source>
</evidence>
<evidence type="ECO:0000313" key="43">
    <source>
        <dbReference type="Proteomes" id="UP000283431"/>
    </source>
</evidence>
<dbReference type="AlphaFoldDB" id="A0A173WBX4"/>
<comment type="subunit">
    <text evidence="6">The basal body constitutes a major portion of the flagellar organelle and consists of a number of rings mounted on a central rod.</text>
</comment>
<evidence type="ECO:0000313" key="53">
    <source>
        <dbReference type="Proteomes" id="UP000286341"/>
    </source>
</evidence>
<dbReference type="NCBIfam" id="TIGR01396">
    <property type="entry name" value="FlgB"/>
    <property type="match status" value="1"/>
</dbReference>
<dbReference type="EMBL" id="JAJCJK010000008">
    <property type="protein sequence ID" value="MCB6938113.1"/>
    <property type="molecule type" value="Genomic_DNA"/>
</dbReference>
<evidence type="ECO:0000313" key="38">
    <source>
        <dbReference type="Proteomes" id="UP000260970"/>
    </source>
</evidence>
<dbReference type="EMBL" id="QRPB01000001">
    <property type="protein sequence ID" value="RHL83124.1"/>
    <property type="molecule type" value="Genomic_DNA"/>
</dbReference>
<dbReference type="Proteomes" id="UP000283297">
    <property type="component" value="Unassembled WGS sequence"/>
</dbReference>
<evidence type="ECO:0000256" key="6">
    <source>
        <dbReference type="PIRNR" id="PIRNR002889"/>
    </source>
</evidence>
<dbReference type="PROSITE" id="PS00588">
    <property type="entry name" value="FLAGELLA_BB_ROD"/>
    <property type="match status" value="1"/>
</dbReference>
<organism evidence="8 34">
    <name type="scientific">Agathobacter rectalis</name>
    <dbReference type="NCBI Taxonomy" id="39491"/>
    <lineage>
        <taxon>Bacteria</taxon>
        <taxon>Bacillati</taxon>
        <taxon>Bacillota</taxon>
        <taxon>Clostridia</taxon>
        <taxon>Lachnospirales</taxon>
        <taxon>Lachnospiraceae</taxon>
        <taxon>Agathobacter</taxon>
    </lineage>
</organism>
<dbReference type="EMBL" id="QSDV01000001">
    <property type="protein sequence ID" value="RGZ20125.1"/>
    <property type="molecule type" value="Genomic_DNA"/>
</dbReference>
<evidence type="ECO:0000313" key="33">
    <source>
        <dbReference type="EMBL" id="RHL83124.1"/>
    </source>
</evidence>
<dbReference type="Proteomes" id="UP000261052">
    <property type="component" value="Unassembled WGS sequence"/>
</dbReference>
<evidence type="ECO:0000313" key="8">
    <source>
        <dbReference type="EMBL" id="CUN35977.1"/>
    </source>
</evidence>
<dbReference type="PIRSF" id="PIRSF002889">
    <property type="entry name" value="Rod_FlgB"/>
    <property type="match status" value="1"/>
</dbReference>
<dbReference type="EMBL" id="QSFZ01000003">
    <property type="protein sequence ID" value="RHA93503.1"/>
    <property type="molecule type" value="Genomic_DNA"/>
</dbReference>
<dbReference type="Proteomes" id="UP000095384">
    <property type="component" value="Unassembled WGS sequence"/>
</dbReference>
<dbReference type="Proteomes" id="UP001197684">
    <property type="component" value="Unassembled WGS sequence"/>
</dbReference>
<dbReference type="EMBL" id="QRXR01000001">
    <property type="protein sequence ID" value="RGU29362.1"/>
    <property type="molecule type" value="Genomic_DNA"/>
</dbReference>
<evidence type="ECO:0000313" key="28">
    <source>
        <dbReference type="EMBL" id="RHA93503.1"/>
    </source>
</evidence>
<dbReference type="EMBL" id="JRFS01000002">
    <property type="protein sequence ID" value="PWE84791.1"/>
    <property type="molecule type" value="Genomic_DNA"/>
</dbReference>
<dbReference type="Proteomes" id="UP000260970">
    <property type="component" value="Unassembled WGS sequence"/>
</dbReference>
<dbReference type="EMBL" id="QSKY01000001">
    <property type="protein sequence ID" value="RHF08382.1"/>
    <property type="molecule type" value="Genomic_DNA"/>
</dbReference>
<evidence type="ECO:0000256" key="1">
    <source>
        <dbReference type="ARBA" id="ARBA00004117"/>
    </source>
</evidence>
<comment type="subcellular location">
    <subcellularLocation>
        <location evidence="1 6">Bacterial flagellum basal body</location>
    </subcellularLocation>
</comment>
<dbReference type="Proteomes" id="UP000283721">
    <property type="component" value="Unassembled WGS sequence"/>
</dbReference>
<evidence type="ECO:0000313" key="49">
    <source>
        <dbReference type="Proteomes" id="UP000284835"/>
    </source>
</evidence>
<dbReference type="EMBL" id="WKQP01000001">
    <property type="protein sequence ID" value="MSC58859.1"/>
    <property type="molecule type" value="Genomic_DNA"/>
</dbReference>
<dbReference type="EMBL" id="QSTI01000001">
    <property type="protein sequence ID" value="RGM52659.1"/>
    <property type="molecule type" value="Genomic_DNA"/>
</dbReference>
<comment type="function">
    <text evidence="5 6">Structural component of flagellum, the bacterial motility apparatus. Part of the rod structure of flagellar basal body.</text>
</comment>
<dbReference type="Proteomes" id="UP000479563">
    <property type="component" value="Unassembled WGS sequence"/>
</dbReference>
<dbReference type="Pfam" id="PF00460">
    <property type="entry name" value="Flg_bb_rod"/>
    <property type="match status" value="1"/>
</dbReference>
<evidence type="ECO:0000313" key="34">
    <source>
        <dbReference type="Proteomes" id="UP000095384"/>
    </source>
</evidence>
<dbReference type="Proteomes" id="UP000245905">
    <property type="component" value="Unassembled WGS sequence"/>
</dbReference>
<evidence type="ECO:0000313" key="32">
    <source>
        <dbReference type="EMBL" id="RHL31071.1"/>
    </source>
</evidence>
<evidence type="ECO:0000313" key="12">
    <source>
        <dbReference type="EMBL" id="MDB8016718.1"/>
    </source>
</evidence>
<evidence type="ECO:0000313" key="22">
    <source>
        <dbReference type="EMBL" id="RGW41663.1"/>
    </source>
</evidence>
<keyword evidence="8" id="KW-0966">Cell projection</keyword>
<dbReference type="Proteomes" id="UP001197741">
    <property type="component" value="Unassembled WGS sequence"/>
</dbReference>
<feature type="domain" description="Flagellar basal body rod protein N-terminal" evidence="7">
    <location>
        <begin position="14"/>
        <end position="40"/>
    </location>
</feature>
<dbReference type="Proteomes" id="UP001212823">
    <property type="component" value="Unassembled WGS sequence"/>
</dbReference>
<reference evidence="8 34" key="2">
    <citation type="submission" date="2015-09" db="EMBL/GenBank/DDBJ databases">
        <authorList>
            <consortium name="Pathogen Informatics"/>
        </authorList>
    </citation>
    <scope>NUCLEOTIDE SEQUENCE [LARGE SCALE GENOMIC DNA]</scope>
    <source>
        <strain evidence="8 34">2789STDY5608860</strain>
    </source>
</reference>
<evidence type="ECO:0000313" key="36">
    <source>
        <dbReference type="Proteomes" id="UP000260717"/>
    </source>
</evidence>
<comment type="similarity">
    <text evidence="2 6">Belongs to the flagella basal body rod proteins family.</text>
</comment>
<dbReference type="EMBL" id="QSEN01000001">
    <property type="protein sequence ID" value="RGZ76990.1"/>
    <property type="molecule type" value="Genomic_DNA"/>
</dbReference>
<dbReference type="GO" id="GO:0030694">
    <property type="term" value="C:bacterial-type flagellum basal body, rod"/>
    <property type="evidence" value="ECO:0007669"/>
    <property type="project" value="InterPro"/>
</dbReference>
<dbReference type="Proteomes" id="UP000283765">
    <property type="component" value="Unassembled WGS sequence"/>
</dbReference>
<dbReference type="EMBL" id="QSHU01000002">
    <property type="protein sequence ID" value="RHC41380.1"/>
    <property type="molecule type" value="Genomic_DNA"/>
</dbReference>
<dbReference type="GO" id="GO:0071978">
    <property type="term" value="P:bacterial-type flagellum-dependent swarming motility"/>
    <property type="evidence" value="ECO:0007669"/>
    <property type="project" value="TreeGrafter"/>
</dbReference>
<evidence type="ECO:0000313" key="52">
    <source>
        <dbReference type="Proteomes" id="UP000286220"/>
    </source>
</evidence>
<dbReference type="EMBL" id="QSAE01000001">
    <property type="protein sequence ID" value="RGW41663.1"/>
    <property type="molecule type" value="Genomic_DNA"/>
</dbReference>
<dbReference type="PANTHER" id="PTHR30435">
    <property type="entry name" value="FLAGELLAR PROTEIN"/>
    <property type="match status" value="1"/>
</dbReference>
<dbReference type="EMBL" id="QSTP01000001">
    <property type="protein sequence ID" value="RGM75211.1"/>
    <property type="molecule type" value="Genomic_DNA"/>
</dbReference>
<evidence type="ECO:0000256" key="2">
    <source>
        <dbReference type="ARBA" id="ARBA00009677"/>
    </source>
</evidence>
<evidence type="ECO:0000313" key="17">
    <source>
        <dbReference type="EMBL" id="RGM75211.1"/>
    </source>
</evidence>
<dbReference type="EMBL" id="QSFB01000001">
    <property type="protein sequence ID" value="RHA16536.1"/>
    <property type="molecule type" value="Genomic_DNA"/>
</dbReference>
<reference evidence="14 35" key="1">
    <citation type="submission" date="2014-09" db="EMBL/GenBank/DDBJ databases">
        <title>Butyrate-producing bacteria isolated from human gut.</title>
        <authorList>
            <person name="Zhang Q."/>
            <person name="Zhao L."/>
        </authorList>
    </citation>
    <scope>NUCLEOTIDE SEQUENCE [LARGE SCALE GENOMIC DNA]</scope>
    <source>
        <strain evidence="14 35">R22</strain>
    </source>
</reference>
<evidence type="ECO:0000313" key="14">
    <source>
        <dbReference type="EMBL" id="PWE84791.1"/>
    </source>
</evidence>
<dbReference type="EMBL" id="QRUJ01000001">
    <property type="protein sequence ID" value="RGR57047.1"/>
    <property type="molecule type" value="Genomic_DNA"/>
</dbReference>
<keyword evidence="8" id="KW-0969">Cilium</keyword>
<keyword evidence="8" id="KW-0282">Flagellum</keyword>